<accession>A0A4Z0C439</accession>
<dbReference type="Gene3D" id="3.40.50.2300">
    <property type="match status" value="2"/>
</dbReference>
<evidence type="ECO:0000259" key="3">
    <source>
        <dbReference type="Pfam" id="PF13458"/>
    </source>
</evidence>
<evidence type="ECO:0000256" key="2">
    <source>
        <dbReference type="ARBA" id="ARBA00022729"/>
    </source>
</evidence>
<proteinExistence type="inferred from homology"/>
<sequence>MEEFGGKVNGVKVELVSGDHQNKADVGATIARTWMDRDGVDAIADFSNSSVGLAVQALATERKKITLVTAASTQFTGKSCTPYSSQWVYNSYSNGHGLAKLLTERGADTWFLVTVDYAFGHAFAADIRKTVMAAGGKVVGEVRHPLNASDMSSFLLQAQASKAKVVAFASAGGDLTTAIKQAGEFGLTRNQLLAAPSVFVNDVHSLGLKTSQGLQFLTAFYWDRDDNSRAWARKFFERRKAMPTMTQAGVYSSVRHFLKAVEAAGSDDGDRVAKKMKELPIRDAYTANGRVREDGQVMHDMYLVEVKKPADSKGPWDYYKVLATDPADQVFQPLATSECALVRK</sequence>
<dbReference type="InterPro" id="IPR028082">
    <property type="entry name" value="Peripla_BP_I"/>
</dbReference>
<comment type="similarity">
    <text evidence="1">Belongs to the leucine-binding protein family.</text>
</comment>
<feature type="domain" description="Leucine-binding protein" evidence="3">
    <location>
        <begin position="2"/>
        <end position="307"/>
    </location>
</feature>
<dbReference type="RefSeq" id="WP_135261804.1">
    <property type="nucleotide sequence ID" value="NZ_SMLM01000001.1"/>
</dbReference>
<dbReference type="Pfam" id="PF13458">
    <property type="entry name" value="Peripla_BP_6"/>
    <property type="match status" value="1"/>
</dbReference>
<comment type="caution">
    <text evidence="4">The sequence shown here is derived from an EMBL/GenBank/DDBJ whole genome shotgun (WGS) entry which is preliminary data.</text>
</comment>
<keyword evidence="2" id="KW-0732">Signal</keyword>
<dbReference type="PANTHER" id="PTHR30483">
    <property type="entry name" value="LEUCINE-SPECIFIC-BINDING PROTEIN"/>
    <property type="match status" value="1"/>
</dbReference>
<gene>
    <name evidence="4" type="ORF">EZ313_03420</name>
</gene>
<protein>
    <submittedName>
        <fullName evidence="4">ABC transporter substrate-binding protein</fullName>
    </submittedName>
</protein>
<dbReference type="PANTHER" id="PTHR30483:SF6">
    <property type="entry name" value="PERIPLASMIC BINDING PROTEIN OF ABC TRANSPORTER FOR NATURAL AMINO ACIDS"/>
    <property type="match status" value="1"/>
</dbReference>
<evidence type="ECO:0000313" key="4">
    <source>
        <dbReference type="EMBL" id="TFZ05722.1"/>
    </source>
</evidence>
<dbReference type="Proteomes" id="UP000298180">
    <property type="component" value="Unassembled WGS sequence"/>
</dbReference>
<dbReference type="CDD" id="cd06327">
    <property type="entry name" value="PBP1_SBP-like"/>
    <property type="match status" value="1"/>
</dbReference>
<name>A0A4Z0C439_9BURK</name>
<dbReference type="OrthoDB" id="8887944at2"/>
<dbReference type="AlphaFoldDB" id="A0A4Z0C439"/>
<organism evidence="4 5">
    <name type="scientific">Ramlibacter henchirensis</name>
    <dbReference type="NCBI Taxonomy" id="204072"/>
    <lineage>
        <taxon>Bacteria</taxon>
        <taxon>Pseudomonadati</taxon>
        <taxon>Pseudomonadota</taxon>
        <taxon>Betaproteobacteria</taxon>
        <taxon>Burkholderiales</taxon>
        <taxon>Comamonadaceae</taxon>
        <taxon>Ramlibacter</taxon>
    </lineage>
</organism>
<evidence type="ECO:0000313" key="5">
    <source>
        <dbReference type="Proteomes" id="UP000298180"/>
    </source>
</evidence>
<dbReference type="EMBL" id="SMLM01000001">
    <property type="protein sequence ID" value="TFZ05722.1"/>
    <property type="molecule type" value="Genomic_DNA"/>
</dbReference>
<reference evidence="4 5" key="1">
    <citation type="submission" date="2019-03" db="EMBL/GenBank/DDBJ databases">
        <title>Ramlibacter henchirensis DSM 14656, whole genome shotgun sequence.</title>
        <authorList>
            <person name="Zhang X."/>
            <person name="Feng G."/>
            <person name="Zhu H."/>
        </authorList>
    </citation>
    <scope>NUCLEOTIDE SEQUENCE [LARGE SCALE GENOMIC DNA]</scope>
    <source>
        <strain evidence="4 5">DSM 14656</strain>
    </source>
</reference>
<evidence type="ECO:0000256" key="1">
    <source>
        <dbReference type="ARBA" id="ARBA00010062"/>
    </source>
</evidence>
<dbReference type="InterPro" id="IPR051010">
    <property type="entry name" value="BCAA_transport"/>
</dbReference>
<dbReference type="InterPro" id="IPR028081">
    <property type="entry name" value="Leu-bd"/>
</dbReference>
<keyword evidence="5" id="KW-1185">Reference proteome</keyword>
<dbReference type="SUPFAM" id="SSF53822">
    <property type="entry name" value="Periplasmic binding protein-like I"/>
    <property type="match status" value="1"/>
</dbReference>